<dbReference type="PANTHER" id="PTHR43208:SF1">
    <property type="entry name" value="ABC TRANSPORTER SUBSTRATE-BINDING PROTEIN"/>
    <property type="match status" value="1"/>
</dbReference>
<evidence type="ECO:0000313" key="5">
    <source>
        <dbReference type="Proteomes" id="UP000434052"/>
    </source>
</evidence>
<dbReference type="InterPro" id="IPR003760">
    <property type="entry name" value="PnrA-like"/>
</dbReference>
<dbReference type="OrthoDB" id="9769871at2"/>
<comment type="caution">
    <text evidence="4">The sequence shown here is derived from an EMBL/GenBank/DDBJ whole genome shotgun (WGS) entry which is preliminary data.</text>
</comment>
<feature type="domain" description="ABC transporter substrate-binding protein PnrA-like" evidence="3">
    <location>
        <begin position="32"/>
        <end position="320"/>
    </location>
</feature>
<dbReference type="AlphaFoldDB" id="A0A6P1ZHL0"/>
<dbReference type="PANTHER" id="PTHR43208">
    <property type="entry name" value="ABC TRANSPORTER SUBSTRATE-BINDING PROTEIN"/>
    <property type="match status" value="1"/>
</dbReference>
<keyword evidence="1 2" id="KW-0732">Signal</keyword>
<protein>
    <submittedName>
        <fullName evidence="4">BMP family ABC transporter substrate-binding protein</fullName>
    </submittedName>
</protein>
<dbReference type="Pfam" id="PF02608">
    <property type="entry name" value="Bmp"/>
    <property type="match status" value="1"/>
</dbReference>
<evidence type="ECO:0000313" key="4">
    <source>
        <dbReference type="EMBL" id="TVM34061.1"/>
    </source>
</evidence>
<feature type="signal peptide" evidence="2">
    <location>
        <begin position="1"/>
        <end position="26"/>
    </location>
</feature>
<feature type="chain" id="PRO_5026841011" evidence="2">
    <location>
        <begin position="27"/>
        <end position="370"/>
    </location>
</feature>
<evidence type="ECO:0000256" key="2">
    <source>
        <dbReference type="SAM" id="SignalP"/>
    </source>
</evidence>
<dbReference type="InterPro" id="IPR052910">
    <property type="entry name" value="ABC-Purine-Binding"/>
</dbReference>
<name>A0A6P1ZHL0_9BACT</name>
<dbReference type="SUPFAM" id="SSF53822">
    <property type="entry name" value="Periplasmic binding protein-like I"/>
    <property type="match status" value="1"/>
</dbReference>
<proteinExistence type="predicted"/>
<organism evidence="4 5">
    <name type="scientific">Oceanidesulfovibrio marinus</name>
    <dbReference type="NCBI Taxonomy" id="370038"/>
    <lineage>
        <taxon>Bacteria</taxon>
        <taxon>Pseudomonadati</taxon>
        <taxon>Thermodesulfobacteriota</taxon>
        <taxon>Desulfovibrionia</taxon>
        <taxon>Desulfovibrionales</taxon>
        <taxon>Desulfovibrionaceae</taxon>
        <taxon>Oceanidesulfovibrio</taxon>
    </lineage>
</organism>
<accession>A0A6P1ZHL0</accession>
<gene>
    <name evidence="4" type="ORF">DQK91_09155</name>
</gene>
<evidence type="ECO:0000256" key="1">
    <source>
        <dbReference type="ARBA" id="ARBA00022729"/>
    </source>
</evidence>
<dbReference type="GO" id="GO:0005886">
    <property type="term" value="C:plasma membrane"/>
    <property type="evidence" value="ECO:0007669"/>
    <property type="project" value="InterPro"/>
</dbReference>
<sequence length="370" mass="40608">MQRTIRFVALFCALAVFCCAAAVANAAEKKDKVKAAFALLETIDDQGWTTAHYDGIQYLQEKLGDKVEVGYTENVINPADAERVLRDYAEQGYDVIFATTFGHMDPALQVAKDFPDTTFEHCSGYKTAPNMGTYFGRMYQAEYLAGYMAGLMGYSNVGTVATQPIPEPIRGINAFTLGLTRGLDEAGIKYDPEKINTVTWLKAWRDPINETTLAETLAARGHDLIRQMADTPDSAKAACAAGTPAIGYGVDSAKYGADCALVSTEWNWGPIYVQQVQQVLEGDWKMQEYWGGFEDNAIKISEFNKDVPQDVQDKVNAVKKEFEAGNEAIFTGPIYAQNGTLMVKEGEQASDGDLLTMRWLVKGVSGSIPE</sequence>
<dbReference type="Gene3D" id="3.40.50.2300">
    <property type="match status" value="2"/>
</dbReference>
<dbReference type="CDD" id="cd19963">
    <property type="entry name" value="PBP1_BMP-like"/>
    <property type="match status" value="1"/>
</dbReference>
<dbReference type="Proteomes" id="UP000434052">
    <property type="component" value="Unassembled WGS sequence"/>
</dbReference>
<evidence type="ECO:0000259" key="3">
    <source>
        <dbReference type="Pfam" id="PF02608"/>
    </source>
</evidence>
<dbReference type="RefSeq" id="WP_144305057.1">
    <property type="nucleotide sequence ID" value="NZ_QMIF01000005.1"/>
</dbReference>
<dbReference type="EMBL" id="QMIF01000005">
    <property type="protein sequence ID" value="TVM34061.1"/>
    <property type="molecule type" value="Genomic_DNA"/>
</dbReference>
<reference evidence="4 5" key="1">
    <citation type="submission" date="2018-06" db="EMBL/GenBank/DDBJ databases">
        <title>Complete genome of Desulfovibrio marinus P48SEP.</title>
        <authorList>
            <person name="Crispim J.S."/>
            <person name="Vidigal P.M.P."/>
            <person name="Silva L.C.F."/>
            <person name="Araujo L.C."/>
            <person name="Laguardia C.N."/>
            <person name="Dias R.S."/>
            <person name="Sousa M.P."/>
            <person name="Paula S.O."/>
            <person name="Silva C."/>
        </authorList>
    </citation>
    <scope>NUCLEOTIDE SEQUENCE [LARGE SCALE GENOMIC DNA]</scope>
    <source>
        <strain evidence="4 5">P48SEP</strain>
    </source>
</reference>
<dbReference type="InterPro" id="IPR028082">
    <property type="entry name" value="Peripla_BP_I"/>
</dbReference>